<keyword evidence="2" id="KW-0560">Oxidoreductase</keyword>
<feature type="domain" description="ABM" evidence="1">
    <location>
        <begin position="4"/>
        <end position="101"/>
    </location>
</feature>
<gene>
    <name evidence="2" type="ORF">NO357_19100</name>
</gene>
<reference evidence="2" key="2">
    <citation type="submission" date="2023-02" db="EMBL/GenBank/DDBJ databases">
        <title>'Rhodoalgimonas zhirmunskyi' gen. nov., isolated from a red alga.</title>
        <authorList>
            <person name="Nedashkovskaya O.I."/>
            <person name="Otstavnykh N.Y."/>
            <person name="Bystritskaya E.P."/>
            <person name="Balabanova L.A."/>
            <person name="Isaeva M.P."/>
        </authorList>
    </citation>
    <scope>NUCLEOTIDE SEQUENCE</scope>
    <source>
        <strain evidence="2">KCTC 52189</strain>
    </source>
</reference>
<dbReference type="GO" id="GO:0005829">
    <property type="term" value="C:cytosol"/>
    <property type="evidence" value="ECO:0007669"/>
    <property type="project" value="TreeGrafter"/>
</dbReference>
<dbReference type="Pfam" id="PF03992">
    <property type="entry name" value="ABM"/>
    <property type="match status" value="1"/>
</dbReference>
<dbReference type="PANTHER" id="PTHR33336">
    <property type="entry name" value="QUINOL MONOOXYGENASE YGIN-RELATED"/>
    <property type="match status" value="1"/>
</dbReference>
<accession>A0AAE4B751</accession>
<evidence type="ECO:0000313" key="2">
    <source>
        <dbReference type="EMBL" id="MDQ2092014.1"/>
    </source>
</evidence>
<keyword evidence="3" id="KW-1185">Reference proteome</keyword>
<evidence type="ECO:0000313" key="3">
    <source>
        <dbReference type="Proteomes" id="UP001226762"/>
    </source>
</evidence>
<name>A0AAE4B751_9RHOB</name>
<dbReference type="PANTHER" id="PTHR33336:SF3">
    <property type="entry name" value="ABM DOMAIN-CONTAINING PROTEIN"/>
    <property type="match status" value="1"/>
</dbReference>
<dbReference type="SUPFAM" id="SSF54909">
    <property type="entry name" value="Dimeric alpha+beta barrel"/>
    <property type="match status" value="1"/>
</dbReference>
<keyword evidence="2" id="KW-0503">Monooxygenase</keyword>
<dbReference type="EMBL" id="JANHAX010000007">
    <property type="protein sequence ID" value="MDQ2092014.1"/>
    <property type="molecule type" value="Genomic_DNA"/>
</dbReference>
<dbReference type="Gene3D" id="3.30.70.100">
    <property type="match status" value="1"/>
</dbReference>
<dbReference type="InterPro" id="IPR007138">
    <property type="entry name" value="ABM_dom"/>
</dbReference>
<sequence length="104" mass="11358">MAVVHVFAVITAKPGKREAVLAHFHENVPAVRAEEGCVEYQAVIDADDAGPFQSALGPDSFAVVEKWETMAALHAHAVSPHMKAYGDKVKDMLAERRIHILRDA</sequence>
<organism evidence="2 3">
    <name type="scientific">Marimonas arenosa</name>
    <dbReference type="NCBI Taxonomy" id="1795305"/>
    <lineage>
        <taxon>Bacteria</taxon>
        <taxon>Pseudomonadati</taxon>
        <taxon>Pseudomonadota</taxon>
        <taxon>Alphaproteobacteria</taxon>
        <taxon>Rhodobacterales</taxon>
        <taxon>Paracoccaceae</taxon>
        <taxon>Marimonas</taxon>
    </lineage>
</organism>
<dbReference type="Proteomes" id="UP001226762">
    <property type="component" value="Unassembled WGS sequence"/>
</dbReference>
<dbReference type="RefSeq" id="WP_306737322.1">
    <property type="nucleotide sequence ID" value="NZ_JANHAX010000007.1"/>
</dbReference>
<proteinExistence type="predicted"/>
<dbReference type="InterPro" id="IPR050744">
    <property type="entry name" value="AI-2_Isomerase_LsrG"/>
</dbReference>
<evidence type="ECO:0000259" key="1">
    <source>
        <dbReference type="PROSITE" id="PS51725"/>
    </source>
</evidence>
<reference evidence="2" key="1">
    <citation type="submission" date="2022-07" db="EMBL/GenBank/DDBJ databases">
        <authorList>
            <person name="Otstavnykh N."/>
            <person name="Isaeva M."/>
            <person name="Bystritskaya E."/>
        </authorList>
    </citation>
    <scope>NUCLEOTIDE SEQUENCE</scope>
    <source>
        <strain evidence="2">KCTC 52189</strain>
    </source>
</reference>
<dbReference type="InterPro" id="IPR011008">
    <property type="entry name" value="Dimeric_a/b-barrel"/>
</dbReference>
<dbReference type="GO" id="GO:0004497">
    <property type="term" value="F:monooxygenase activity"/>
    <property type="evidence" value="ECO:0007669"/>
    <property type="project" value="UniProtKB-KW"/>
</dbReference>
<dbReference type="PROSITE" id="PS51725">
    <property type="entry name" value="ABM"/>
    <property type="match status" value="1"/>
</dbReference>
<protein>
    <submittedName>
        <fullName evidence="2">Antibiotic biosynthesis monooxygenase</fullName>
    </submittedName>
</protein>
<comment type="caution">
    <text evidence="2">The sequence shown here is derived from an EMBL/GenBank/DDBJ whole genome shotgun (WGS) entry which is preliminary data.</text>
</comment>
<dbReference type="AlphaFoldDB" id="A0AAE4B751"/>